<evidence type="ECO:0000313" key="14">
    <source>
        <dbReference type="Proteomes" id="UP000778951"/>
    </source>
</evidence>
<gene>
    <name evidence="11" type="primary">apt</name>
    <name evidence="13" type="ORF">HCT48_06000</name>
</gene>
<dbReference type="Gene3D" id="3.40.50.2020">
    <property type="match status" value="1"/>
</dbReference>
<dbReference type="GO" id="GO:0006168">
    <property type="term" value="P:adenine salvage"/>
    <property type="evidence" value="ECO:0007669"/>
    <property type="project" value="InterPro"/>
</dbReference>
<keyword evidence="14" id="KW-1185">Reference proteome</keyword>
<evidence type="ECO:0000256" key="4">
    <source>
        <dbReference type="ARBA" id="ARBA00004659"/>
    </source>
</evidence>
<dbReference type="PANTHER" id="PTHR32315:SF3">
    <property type="entry name" value="ADENINE PHOSPHORIBOSYLTRANSFERASE"/>
    <property type="match status" value="1"/>
</dbReference>
<evidence type="ECO:0000256" key="7">
    <source>
        <dbReference type="ARBA" id="ARBA00022490"/>
    </source>
</evidence>
<keyword evidence="8 11" id="KW-0328">Glycosyltransferase</keyword>
<dbReference type="InterPro" id="IPR000836">
    <property type="entry name" value="PRTase_dom"/>
</dbReference>
<comment type="catalytic activity">
    <reaction evidence="1 11">
        <text>AMP + diphosphate = 5-phospho-alpha-D-ribose 1-diphosphate + adenine</text>
        <dbReference type="Rhea" id="RHEA:16609"/>
        <dbReference type="ChEBI" id="CHEBI:16708"/>
        <dbReference type="ChEBI" id="CHEBI:33019"/>
        <dbReference type="ChEBI" id="CHEBI:58017"/>
        <dbReference type="ChEBI" id="CHEBI:456215"/>
        <dbReference type="EC" id="2.4.2.7"/>
    </reaction>
</comment>
<evidence type="ECO:0000256" key="2">
    <source>
        <dbReference type="ARBA" id="ARBA00003968"/>
    </source>
</evidence>
<evidence type="ECO:0000256" key="10">
    <source>
        <dbReference type="ARBA" id="ARBA00022726"/>
    </source>
</evidence>
<evidence type="ECO:0000256" key="6">
    <source>
        <dbReference type="ARBA" id="ARBA00011893"/>
    </source>
</evidence>
<reference evidence="13" key="1">
    <citation type="submission" date="2020-03" db="EMBL/GenBank/DDBJ databases">
        <title>Spirochaetal bacteria isolated from arthropods constitute a novel genus Entomospira genus novum within the order Spirochaetales.</title>
        <authorList>
            <person name="Grana-Miraglia L."/>
            <person name="Sikutova S."/>
            <person name="Fingerle V."/>
            <person name="Sing A."/>
            <person name="Castillo-Ramirez S."/>
            <person name="Margos G."/>
            <person name="Rudolf I."/>
        </authorList>
    </citation>
    <scope>NUCLEOTIDE SEQUENCE</scope>
    <source>
        <strain evidence="13">BR149</strain>
    </source>
</reference>
<dbReference type="GO" id="GO:0006166">
    <property type="term" value="P:purine ribonucleoside salvage"/>
    <property type="evidence" value="ECO:0007669"/>
    <property type="project" value="UniProtKB-KW"/>
</dbReference>
<dbReference type="GO" id="GO:0002055">
    <property type="term" value="F:adenine binding"/>
    <property type="evidence" value="ECO:0007669"/>
    <property type="project" value="TreeGrafter"/>
</dbReference>
<dbReference type="EC" id="2.4.2.7" evidence="6 11"/>
<dbReference type="GO" id="GO:0044209">
    <property type="term" value="P:AMP salvage"/>
    <property type="evidence" value="ECO:0007669"/>
    <property type="project" value="UniProtKB-UniRule"/>
</dbReference>
<comment type="subunit">
    <text evidence="11">Homodimer.</text>
</comment>
<dbReference type="NCBIfam" id="NF002636">
    <property type="entry name" value="PRK02304.1-5"/>
    <property type="match status" value="1"/>
</dbReference>
<dbReference type="CDD" id="cd06223">
    <property type="entry name" value="PRTases_typeI"/>
    <property type="match status" value="1"/>
</dbReference>
<evidence type="ECO:0000256" key="8">
    <source>
        <dbReference type="ARBA" id="ARBA00022676"/>
    </source>
</evidence>
<dbReference type="RefSeq" id="WP_167695844.1">
    <property type="nucleotide sequence ID" value="NZ_CP118181.1"/>
</dbReference>
<feature type="domain" description="Phosphoribosyltransferase" evidence="12">
    <location>
        <begin position="29"/>
        <end position="144"/>
    </location>
</feature>
<name>A0A968GGQ5_9SPIO</name>
<evidence type="ECO:0000256" key="3">
    <source>
        <dbReference type="ARBA" id="ARBA00004496"/>
    </source>
</evidence>
<dbReference type="NCBIfam" id="NF002634">
    <property type="entry name" value="PRK02304.1-3"/>
    <property type="match status" value="1"/>
</dbReference>
<dbReference type="Pfam" id="PF00156">
    <property type="entry name" value="Pribosyltran"/>
    <property type="match status" value="1"/>
</dbReference>
<dbReference type="GO" id="GO:0003999">
    <property type="term" value="F:adenine phosphoribosyltransferase activity"/>
    <property type="evidence" value="ECO:0007669"/>
    <property type="project" value="UniProtKB-UniRule"/>
</dbReference>
<comment type="caution">
    <text evidence="13">The sequence shown here is derived from an EMBL/GenBank/DDBJ whole genome shotgun (WGS) entry which is preliminary data.</text>
</comment>
<evidence type="ECO:0000313" key="13">
    <source>
        <dbReference type="EMBL" id="NIZ69763.1"/>
    </source>
</evidence>
<dbReference type="FunFam" id="3.40.50.2020:FF:000021">
    <property type="entry name" value="Adenine phosphoribosyltransferase"/>
    <property type="match status" value="1"/>
</dbReference>
<dbReference type="SUPFAM" id="SSF53271">
    <property type="entry name" value="PRTase-like"/>
    <property type="match status" value="1"/>
</dbReference>
<dbReference type="Proteomes" id="UP000778951">
    <property type="component" value="Unassembled WGS sequence"/>
</dbReference>
<dbReference type="EMBL" id="JAATLM010000001">
    <property type="protein sequence ID" value="NIZ69763.1"/>
    <property type="molecule type" value="Genomic_DNA"/>
</dbReference>
<evidence type="ECO:0000256" key="5">
    <source>
        <dbReference type="ARBA" id="ARBA00008391"/>
    </source>
</evidence>
<dbReference type="InterPro" id="IPR005764">
    <property type="entry name" value="Ade_phspho_trans"/>
</dbReference>
<dbReference type="InterPro" id="IPR029057">
    <property type="entry name" value="PRTase-like"/>
</dbReference>
<comment type="similarity">
    <text evidence="5 11">Belongs to the purine/pyrimidine phosphoribosyltransferase family.</text>
</comment>
<evidence type="ECO:0000259" key="12">
    <source>
        <dbReference type="Pfam" id="PF00156"/>
    </source>
</evidence>
<keyword evidence="7 11" id="KW-0963">Cytoplasm</keyword>
<dbReference type="PANTHER" id="PTHR32315">
    <property type="entry name" value="ADENINE PHOSPHORIBOSYLTRANSFERASE"/>
    <property type="match status" value="1"/>
</dbReference>
<evidence type="ECO:0000256" key="11">
    <source>
        <dbReference type="HAMAP-Rule" id="MF_00004"/>
    </source>
</evidence>
<evidence type="ECO:0000256" key="1">
    <source>
        <dbReference type="ARBA" id="ARBA00000868"/>
    </source>
</evidence>
<dbReference type="InterPro" id="IPR050054">
    <property type="entry name" value="UPRTase/APRTase"/>
</dbReference>
<organism evidence="13 14">
    <name type="scientific">Entomospira culicis</name>
    <dbReference type="NCBI Taxonomy" id="2719989"/>
    <lineage>
        <taxon>Bacteria</taxon>
        <taxon>Pseudomonadati</taxon>
        <taxon>Spirochaetota</taxon>
        <taxon>Spirochaetia</taxon>
        <taxon>Spirochaetales</taxon>
        <taxon>Spirochaetaceae</taxon>
        <taxon>Entomospira</taxon>
    </lineage>
</organism>
<comment type="pathway">
    <text evidence="4 11">Purine metabolism; AMP biosynthesis via salvage pathway; AMP from adenine: step 1/1.</text>
</comment>
<accession>A0A968GGQ5</accession>
<dbReference type="GO" id="GO:0005737">
    <property type="term" value="C:cytoplasm"/>
    <property type="evidence" value="ECO:0007669"/>
    <property type="project" value="UniProtKB-SubCell"/>
</dbReference>
<comment type="function">
    <text evidence="2 11">Catalyzes a salvage reaction resulting in the formation of AMP, that is energically less costly than de novo synthesis.</text>
</comment>
<comment type="subcellular location">
    <subcellularLocation>
        <location evidence="3 11">Cytoplasm</location>
    </subcellularLocation>
</comment>
<sequence length="179" mass="19762">MNEPFDIDAYIGKVPNFPKEGILFYDISPILQHPPALAHVIQKIQHHYKDQPIDAIAGLEARGFYFAPALAIAMQKPFYPIRKAGKLPGKVDSQSYDLEYGSASIEMQPAPQLAGKRVLLLDDLIATGGTLQAAATLLQRQGATVEDLCGVIGLPFLNYQESLASFRIYTLINYDKENL</sequence>
<protein>
    <recommendedName>
        <fullName evidence="6 11">Adenine phosphoribosyltransferase</fullName>
        <shortName evidence="11">APRT</shortName>
        <ecNumber evidence="6 11">2.4.2.7</ecNumber>
    </recommendedName>
</protein>
<dbReference type="AlphaFoldDB" id="A0A968GGQ5"/>
<keyword evidence="10 11" id="KW-0660">Purine salvage</keyword>
<dbReference type="HAMAP" id="MF_00004">
    <property type="entry name" value="Aden_phosphoribosyltr"/>
    <property type="match status" value="1"/>
</dbReference>
<keyword evidence="9 11" id="KW-0808">Transferase</keyword>
<dbReference type="GO" id="GO:0016208">
    <property type="term" value="F:AMP binding"/>
    <property type="evidence" value="ECO:0007669"/>
    <property type="project" value="TreeGrafter"/>
</dbReference>
<proteinExistence type="inferred from homology"/>
<evidence type="ECO:0000256" key="9">
    <source>
        <dbReference type="ARBA" id="ARBA00022679"/>
    </source>
</evidence>